<evidence type="ECO:0000313" key="1">
    <source>
        <dbReference type="EMBL" id="KAJ0178001.1"/>
    </source>
</evidence>
<sequence length="326" mass="37057">MADQAQNQENGGGEGKPAEQVQQQFPAQVEEMKSVEPLVEQPKTTQEQQGEIKTEIAEAKPAPPVQGNEPAEPKVEVTEVKPEAPPVEENKSAELKQDEPMSSAVETKENLPVTQNGDWQQREQELLKKIEELEKVTNERTEDGLKLELKVREEEIDLLKARVKNLETELQAVLSKPSGKNHEMIENIKQQHEELLSKARGMIFDKTKMVKNQELQIEALTTQVQSLKDINLITKDLLEIRNSEVKAMEERLQAMEARFKAEKDRYGLVLQRAQTSSNINDDLRKEYETQLAIFKELREKYELRVQALVAENTRLKESVQGPGTSG</sequence>
<proteinExistence type="predicted"/>
<keyword evidence="2" id="KW-1185">Reference proteome</keyword>
<name>A0ACC1D2D1_9NEOP</name>
<dbReference type="Proteomes" id="UP000824533">
    <property type="component" value="Linkage Group LG11"/>
</dbReference>
<gene>
    <name evidence="1" type="ORF">K1T71_006874</name>
</gene>
<reference evidence="1 2" key="1">
    <citation type="journal article" date="2021" name="Front. Genet.">
        <title>Chromosome-Level Genome Assembly Reveals Significant Gene Expansion in the Toll and IMD Signaling Pathways of Dendrolimus kikuchii.</title>
        <authorList>
            <person name="Zhou J."/>
            <person name="Wu P."/>
            <person name="Xiong Z."/>
            <person name="Liu N."/>
            <person name="Zhao N."/>
            <person name="Ji M."/>
            <person name="Qiu Y."/>
            <person name="Yang B."/>
        </authorList>
    </citation>
    <scope>NUCLEOTIDE SEQUENCE [LARGE SCALE GENOMIC DNA]</scope>
    <source>
        <strain evidence="1">Ann1</strain>
    </source>
</reference>
<protein>
    <submittedName>
        <fullName evidence="1">Uncharacterized protein</fullName>
    </submittedName>
</protein>
<accession>A0ACC1D2D1</accession>
<organism evidence="1 2">
    <name type="scientific">Dendrolimus kikuchii</name>
    <dbReference type="NCBI Taxonomy" id="765133"/>
    <lineage>
        <taxon>Eukaryota</taxon>
        <taxon>Metazoa</taxon>
        <taxon>Ecdysozoa</taxon>
        <taxon>Arthropoda</taxon>
        <taxon>Hexapoda</taxon>
        <taxon>Insecta</taxon>
        <taxon>Pterygota</taxon>
        <taxon>Neoptera</taxon>
        <taxon>Endopterygota</taxon>
        <taxon>Lepidoptera</taxon>
        <taxon>Glossata</taxon>
        <taxon>Ditrysia</taxon>
        <taxon>Bombycoidea</taxon>
        <taxon>Lasiocampidae</taxon>
        <taxon>Dendrolimus</taxon>
    </lineage>
</organism>
<comment type="caution">
    <text evidence="1">The sequence shown here is derived from an EMBL/GenBank/DDBJ whole genome shotgun (WGS) entry which is preliminary data.</text>
</comment>
<evidence type="ECO:0000313" key="2">
    <source>
        <dbReference type="Proteomes" id="UP000824533"/>
    </source>
</evidence>
<dbReference type="EMBL" id="CM034397">
    <property type="protein sequence ID" value="KAJ0178001.1"/>
    <property type="molecule type" value="Genomic_DNA"/>
</dbReference>